<feature type="domain" description="Peptidase M13 N-terminal" evidence="1">
    <location>
        <begin position="1"/>
        <end position="147"/>
    </location>
</feature>
<gene>
    <name evidence="2" type="ORF">LY90DRAFT_502551</name>
</gene>
<dbReference type="GO" id="GO:0004222">
    <property type="term" value="F:metalloendopeptidase activity"/>
    <property type="evidence" value="ECO:0007669"/>
    <property type="project" value="InterPro"/>
</dbReference>
<accession>A0A1Y2ESZ0</accession>
<sequence length="215" mass="24656">MDEQNIKSKGKKPLVDLLNQLEIYKNKDTYKEVNGLTTLISKLGIYKAPILFGIDGLTDLWNSIDKEILLKQTDLGLPSKEYYEQEEAVTKYKEIIKAMLSNILDDENQDSGNFFTKLFGGSDKRDFDKLANSIVELEKKLSNVVIPPRVINVYGNYISDEFKEPLKIMDKLLYGVEYEPITYEYCVNIVDSSMGMALGRFFVDEVFDNNSRKMA</sequence>
<proteinExistence type="predicted"/>
<dbReference type="Proteomes" id="UP000193920">
    <property type="component" value="Unassembled WGS sequence"/>
</dbReference>
<keyword evidence="3" id="KW-1185">Reference proteome</keyword>
<dbReference type="AlphaFoldDB" id="A0A1Y2ESZ0"/>
<comment type="caution">
    <text evidence="2">The sequence shown here is derived from an EMBL/GenBank/DDBJ whole genome shotgun (WGS) entry which is preliminary data.</text>
</comment>
<organism evidence="2 3">
    <name type="scientific">Neocallimastix californiae</name>
    <dbReference type="NCBI Taxonomy" id="1754190"/>
    <lineage>
        <taxon>Eukaryota</taxon>
        <taxon>Fungi</taxon>
        <taxon>Fungi incertae sedis</taxon>
        <taxon>Chytridiomycota</taxon>
        <taxon>Chytridiomycota incertae sedis</taxon>
        <taxon>Neocallimastigomycetes</taxon>
        <taxon>Neocallimastigales</taxon>
        <taxon>Neocallimastigaceae</taxon>
        <taxon>Neocallimastix</taxon>
    </lineage>
</organism>
<evidence type="ECO:0000313" key="3">
    <source>
        <dbReference type="Proteomes" id="UP000193920"/>
    </source>
</evidence>
<dbReference type="STRING" id="1754190.A0A1Y2ESZ0"/>
<dbReference type="GO" id="GO:0006508">
    <property type="term" value="P:proteolysis"/>
    <property type="evidence" value="ECO:0007669"/>
    <property type="project" value="InterPro"/>
</dbReference>
<reference evidence="2 3" key="1">
    <citation type="submission" date="2016-08" db="EMBL/GenBank/DDBJ databases">
        <title>A Parts List for Fungal Cellulosomes Revealed by Comparative Genomics.</title>
        <authorList>
            <consortium name="DOE Joint Genome Institute"/>
            <person name="Haitjema C.H."/>
            <person name="Gilmore S.P."/>
            <person name="Henske J.K."/>
            <person name="Solomon K.V."/>
            <person name="De Groot R."/>
            <person name="Kuo A."/>
            <person name="Mondo S.J."/>
            <person name="Salamov A.A."/>
            <person name="Labutti K."/>
            <person name="Zhao Z."/>
            <person name="Chiniquy J."/>
            <person name="Barry K."/>
            <person name="Brewer H.M."/>
            <person name="Purvine S.O."/>
            <person name="Wright A.T."/>
            <person name="Boxma B."/>
            <person name="Van Alen T."/>
            <person name="Hackstein J.H."/>
            <person name="Baker S.E."/>
            <person name="Grigoriev I.V."/>
            <person name="O'Malley M.A."/>
        </authorList>
    </citation>
    <scope>NUCLEOTIDE SEQUENCE [LARGE SCALE GENOMIC DNA]</scope>
    <source>
        <strain evidence="2 3">G1</strain>
    </source>
</reference>
<dbReference type="PROSITE" id="PS51885">
    <property type="entry name" value="NEPRILYSIN"/>
    <property type="match status" value="1"/>
</dbReference>
<dbReference type="InterPro" id="IPR008753">
    <property type="entry name" value="Peptidase_M13_N"/>
</dbReference>
<dbReference type="Gene3D" id="1.10.1380.10">
    <property type="entry name" value="Neutral endopeptidase , domain2"/>
    <property type="match status" value="2"/>
</dbReference>
<name>A0A1Y2ESZ0_9FUNG</name>
<evidence type="ECO:0000313" key="2">
    <source>
        <dbReference type="EMBL" id="ORY74404.1"/>
    </source>
</evidence>
<protein>
    <submittedName>
        <fullName evidence="2">Zincin</fullName>
    </submittedName>
</protein>
<dbReference type="Pfam" id="PF05649">
    <property type="entry name" value="Peptidase_M13_N"/>
    <property type="match status" value="2"/>
</dbReference>
<dbReference type="InterPro" id="IPR000718">
    <property type="entry name" value="Peptidase_M13"/>
</dbReference>
<dbReference type="OrthoDB" id="6475849at2759"/>
<feature type="domain" description="Peptidase M13 N-terminal" evidence="1">
    <location>
        <begin position="149"/>
        <end position="214"/>
    </location>
</feature>
<dbReference type="InterPro" id="IPR042089">
    <property type="entry name" value="Peptidase_M13_dom_2"/>
</dbReference>
<dbReference type="EMBL" id="MCOG01000029">
    <property type="protein sequence ID" value="ORY74404.1"/>
    <property type="molecule type" value="Genomic_DNA"/>
</dbReference>
<dbReference type="SUPFAM" id="SSF55486">
    <property type="entry name" value="Metalloproteases ('zincins'), catalytic domain"/>
    <property type="match status" value="1"/>
</dbReference>
<evidence type="ECO:0000259" key="1">
    <source>
        <dbReference type="Pfam" id="PF05649"/>
    </source>
</evidence>